<keyword evidence="5 7" id="KW-1133">Transmembrane helix</keyword>
<dbReference type="PANTHER" id="PTHR23514">
    <property type="entry name" value="BYPASS OF STOP CODON PROTEIN 6"/>
    <property type="match status" value="1"/>
</dbReference>
<dbReference type="PROSITE" id="PS50850">
    <property type="entry name" value="MFS"/>
    <property type="match status" value="1"/>
</dbReference>
<evidence type="ECO:0000256" key="1">
    <source>
        <dbReference type="ARBA" id="ARBA00004127"/>
    </source>
</evidence>
<feature type="transmembrane region" description="Helical" evidence="7">
    <location>
        <begin position="76"/>
        <end position="98"/>
    </location>
</feature>
<reference evidence="10" key="1">
    <citation type="journal article" date="2019" name="Int. J. Syst. Evol. Microbiol.">
        <title>The Global Catalogue of Microorganisms (GCM) 10K type strain sequencing project: providing services to taxonomists for standard genome sequencing and annotation.</title>
        <authorList>
            <consortium name="The Broad Institute Genomics Platform"/>
            <consortium name="The Broad Institute Genome Sequencing Center for Infectious Disease"/>
            <person name="Wu L."/>
            <person name="Ma J."/>
        </authorList>
    </citation>
    <scope>NUCLEOTIDE SEQUENCE [LARGE SCALE GENOMIC DNA]</scope>
    <source>
        <strain evidence="10">JCM 17664</strain>
    </source>
</reference>
<evidence type="ECO:0000256" key="2">
    <source>
        <dbReference type="ARBA" id="ARBA00008335"/>
    </source>
</evidence>
<evidence type="ECO:0000259" key="8">
    <source>
        <dbReference type="PROSITE" id="PS50850"/>
    </source>
</evidence>
<feature type="transmembrane region" description="Helical" evidence="7">
    <location>
        <begin position="162"/>
        <end position="183"/>
    </location>
</feature>
<comment type="subcellular location">
    <subcellularLocation>
        <location evidence="1">Endomembrane system</location>
        <topology evidence="1">Multi-pass membrane protein</topology>
    </subcellularLocation>
</comment>
<feature type="transmembrane region" description="Helical" evidence="7">
    <location>
        <begin position="137"/>
        <end position="156"/>
    </location>
</feature>
<feature type="transmembrane region" description="Helical" evidence="7">
    <location>
        <begin position="267"/>
        <end position="287"/>
    </location>
</feature>
<keyword evidence="10" id="KW-1185">Reference proteome</keyword>
<gene>
    <name evidence="9" type="ORF">GCM10023143_08930</name>
</gene>
<dbReference type="RefSeq" id="WP_344976005.1">
    <property type="nucleotide sequence ID" value="NZ_BAABFN010000001.1"/>
</dbReference>
<sequence>MEQGIQPKKLFFTSCLALIVTAMTFAIRAEIVTIWGADYQLTGKELGLIAGTAFWGFTLAQIFGGPLIDLIGMKRILTIAFIGHILGVIVTIFSASFWPLFLGTLLIGIANGAVEAACNPLVTTIYSNSKTKMLNRFHMWFPGGNVIGGLVAYFMVEELHLSWQLLMGLLLVPTLIYGIIFFSMKFPQTERVASGVSYKGMLKACVGPLFIFMVICMLLTASTELGTGQWINALLGQVGVPAILLLVFINGIMAIGRLFAGPVVHRLNPPGMLLLSAIIAALGLFWLSKADGYTTFAAAFVFAVGVCYFWPTMLGFVSEYIPQTGALGLNIMGGAGMLSVAIALPFMGAWYDQHKADALQQGAAQVAAELQAGRHTLQNVAVLPLILIVAFTFLFLAYRRKPRVVLSKEPLATELPQA</sequence>
<proteinExistence type="inferred from homology"/>
<evidence type="ECO:0000256" key="5">
    <source>
        <dbReference type="ARBA" id="ARBA00022989"/>
    </source>
</evidence>
<comment type="caution">
    <text evidence="9">The sequence shown here is derived from an EMBL/GenBank/DDBJ whole genome shotgun (WGS) entry which is preliminary data.</text>
</comment>
<comment type="similarity">
    <text evidence="2">Belongs to the major facilitator superfamily.</text>
</comment>
<dbReference type="InterPro" id="IPR036259">
    <property type="entry name" value="MFS_trans_sf"/>
</dbReference>
<evidence type="ECO:0000256" key="4">
    <source>
        <dbReference type="ARBA" id="ARBA00022692"/>
    </source>
</evidence>
<feature type="transmembrane region" description="Helical" evidence="7">
    <location>
        <begin position="329"/>
        <end position="351"/>
    </location>
</feature>
<evidence type="ECO:0000256" key="3">
    <source>
        <dbReference type="ARBA" id="ARBA00022448"/>
    </source>
</evidence>
<name>A0ABP8FIN3_9BACT</name>
<feature type="transmembrane region" description="Helical" evidence="7">
    <location>
        <begin position="234"/>
        <end position="255"/>
    </location>
</feature>
<feature type="transmembrane region" description="Helical" evidence="7">
    <location>
        <begin position="204"/>
        <end position="222"/>
    </location>
</feature>
<keyword evidence="3" id="KW-0813">Transport</keyword>
<dbReference type="InterPro" id="IPR051788">
    <property type="entry name" value="MFS_Transporter"/>
</dbReference>
<feature type="transmembrane region" description="Helical" evidence="7">
    <location>
        <begin position="104"/>
        <end position="125"/>
    </location>
</feature>
<feature type="domain" description="Major facilitator superfamily (MFS) profile" evidence="8">
    <location>
        <begin position="10"/>
        <end position="402"/>
    </location>
</feature>
<accession>A0ABP8FIN3</accession>
<feature type="transmembrane region" description="Helical" evidence="7">
    <location>
        <begin position="293"/>
        <end position="317"/>
    </location>
</feature>
<protein>
    <recommendedName>
        <fullName evidence="8">Major facilitator superfamily (MFS) profile domain-containing protein</fullName>
    </recommendedName>
</protein>
<dbReference type="InterPro" id="IPR020846">
    <property type="entry name" value="MFS_dom"/>
</dbReference>
<dbReference type="InterPro" id="IPR011701">
    <property type="entry name" value="MFS"/>
</dbReference>
<feature type="transmembrane region" description="Helical" evidence="7">
    <location>
        <begin position="380"/>
        <end position="398"/>
    </location>
</feature>
<keyword evidence="4 7" id="KW-0812">Transmembrane</keyword>
<evidence type="ECO:0000256" key="7">
    <source>
        <dbReference type="SAM" id="Phobius"/>
    </source>
</evidence>
<dbReference type="PANTHER" id="PTHR23514:SF3">
    <property type="entry name" value="BYPASS OF STOP CODON PROTEIN 6"/>
    <property type="match status" value="1"/>
</dbReference>
<evidence type="ECO:0000256" key="6">
    <source>
        <dbReference type="ARBA" id="ARBA00023136"/>
    </source>
</evidence>
<dbReference type="Pfam" id="PF07690">
    <property type="entry name" value="MFS_1"/>
    <property type="match status" value="1"/>
</dbReference>
<feature type="transmembrane region" description="Helical" evidence="7">
    <location>
        <begin position="45"/>
        <end position="64"/>
    </location>
</feature>
<dbReference type="Proteomes" id="UP001501207">
    <property type="component" value="Unassembled WGS sequence"/>
</dbReference>
<dbReference type="Gene3D" id="1.20.1250.20">
    <property type="entry name" value="MFS general substrate transporter like domains"/>
    <property type="match status" value="1"/>
</dbReference>
<evidence type="ECO:0000313" key="10">
    <source>
        <dbReference type="Proteomes" id="UP001501207"/>
    </source>
</evidence>
<dbReference type="SUPFAM" id="SSF103473">
    <property type="entry name" value="MFS general substrate transporter"/>
    <property type="match status" value="1"/>
</dbReference>
<keyword evidence="6 7" id="KW-0472">Membrane</keyword>
<evidence type="ECO:0000313" key="9">
    <source>
        <dbReference type="EMBL" id="GAA4304458.1"/>
    </source>
</evidence>
<dbReference type="EMBL" id="BAABFN010000001">
    <property type="protein sequence ID" value="GAA4304458.1"/>
    <property type="molecule type" value="Genomic_DNA"/>
</dbReference>
<organism evidence="9 10">
    <name type="scientific">Compostibacter hankyongensis</name>
    <dbReference type="NCBI Taxonomy" id="1007089"/>
    <lineage>
        <taxon>Bacteria</taxon>
        <taxon>Pseudomonadati</taxon>
        <taxon>Bacteroidota</taxon>
        <taxon>Chitinophagia</taxon>
        <taxon>Chitinophagales</taxon>
        <taxon>Chitinophagaceae</taxon>
        <taxon>Compostibacter</taxon>
    </lineage>
</organism>